<evidence type="ECO:0000256" key="1">
    <source>
        <dbReference type="SAM" id="MobiDB-lite"/>
    </source>
</evidence>
<proteinExistence type="predicted"/>
<dbReference type="HOGENOM" id="CLU_2358711_0_0_11"/>
<dbReference type="STRING" id="1193181.BN10_270014"/>
<name>N0E3Z7_9MICO</name>
<keyword evidence="3" id="KW-1185">Reference proteome</keyword>
<accession>N0E3Z7</accession>
<evidence type="ECO:0000313" key="3">
    <source>
        <dbReference type="Proteomes" id="UP000013167"/>
    </source>
</evidence>
<protein>
    <submittedName>
        <fullName evidence="2">Uncharacterized protein</fullName>
    </submittedName>
</protein>
<sequence>MCHPSSALVADGVAPAAVAPPRTRVAPAATAVPSFTMERITNHFLCLTGYSDQAVMLPACQGALRELVDRGRRAGAPQAARRTAGAGAREHPVGLG</sequence>
<feature type="region of interest" description="Disordered" evidence="1">
    <location>
        <begin position="72"/>
        <end position="96"/>
    </location>
</feature>
<dbReference type="EMBL" id="CAIZ01000094">
    <property type="protein sequence ID" value="CCH69624.1"/>
    <property type="molecule type" value="Genomic_DNA"/>
</dbReference>
<organism evidence="2 3">
    <name type="scientific">Phycicoccus elongatus Lp2</name>
    <dbReference type="NCBI Taxonomy" id="1193181"/>
    <lineage>
        <taxon>Bacteria</taxon>
        <taxon>Bacillati</taxon>
        <taxon>Actinomycetota</taxon>
        <taxon>Actinomycetes</taxon>
        <taxon>Micrococcales</taxon>
        <taxon>Intrasporangiaceae</taxon>
        <taxon>Phycicoccus</taxon>
    </lineage>
</organism>
<dbReference type="AlphaFoldDB" id="N0E3Z7"/>
<comment type="caution">
    <text evidence="2">The sequence shown here is derived from an EMBL/GenBank/DDBJ whole genome shotgun (WGS) entry which is preliminary data.</text>
</comment>
<evidence type="ECO:0000313" key="2">
    <source>
        <dbReference type="EMBL" id="CCH69624.1"/>
    </source>
</evidence>
<feature type="compositionally biased region" description="Low complexity" evidence="1">
    <location>
        <begin position="74"/>
        <end position="87"/>
    </location>
</feature>
<reference evidence="2 3" key="1">
    <citation type="journal article" date="2013" name="ISME J.">
        <title>A metabolic model for members of the genus Tetrasphaera involved in enhanced biological phosphorus removal.</title>
        <authorList>
            <person name="Kristiansen R."/>
            <person name="Nguyen H.T.T."/>
            <person name="Saunders A.M."/>
            <person name="Nielsen J.L."/>
            <person name="Wimmer R."/>
            <person name="Le V.Q."/>
            <person name="McIlroy S.J."/>
            <person name="Petrovski S."/>
            <person name="Seviour R.J."/>
            <person name="Calteau A."/>
            <person name="Nielsen K.L."/>
            <person name="Nielsen P.H."/>
        </authorList>
    </citation>
    <scope>NUCLEOTIDE SEQUENCE [LARGE SCALE GENOMIC DNA]</scope>
    <source>
        <strain evidence="2 3">Lp2</strain>
    </source>
</reference>
<gene>
    <name evidence="2" type="ORF">BN10_270014</name>
</gene>
<dbReference type="Proteomes" id="UP000013167">
    <property type="component" value="Unassembled WGS sequence"/>
</dbReference>